<dbReference type="AlphaFoldDB" id="J4H2T0"/>
<dbReference type="GeneID" id="24096970"/>
<dbReference type="EMBL" id="HE797061">
    <property type="protein sequence ID" value="CCM02059.1"/>
    <property type="molecule type" value="Genomic_DNA"/>
</dbReference>
<sequence>MDMAHVCSRFSSVACSTAPTNDQGDAANDEEAIKVTEMSSKGKGPDWELLDWNIFSSGYTTLGFPQDIDRPAPPSESVVHISPRTVRVLLMPPLVLIRCLESPEDLVKAWVDCYRCNFRLWMHGFRNTDINLDNMMRDPVSKRGILCSFDLARICHDNPSTTERERPGTVPFMALEEDYRVGRVSRLHRHELELCIWVLTYALLLDAVPDIKAWDTEHCSQCRKERNDFLSQLSKHRASFAKQPLWETISNRTARWLDLAIRCVRHARYQRGGNARRANAPGGSISSEDEKLGVQWTSSRPEAASAVIQDFEEFLTLRMAGLGFVPLMQDRLSVSS</sequence>
<dbReference type="HOGENOM" id="CLU_826491_0_0_1"/>
<dbReference type="Proteomes" id="UP000006352">
    <property type="component" value="Unassembled WGS sequence"/>
</dbReference>
<evidence type="ECO:0000313" key="3">
    <source>
        <dbReference type="Proteomes" id="UP000006352"/>
    </source>
</evidence>
<keyword evidence="3" id="KW-1185">Reference proteome</keyword>
<reference evidence="2 3" key="1">
    <citation type="journal article" date="2012" name="Appl. Environ. Microbiol.">
        <title>Short-read sequencing for genomic analysis of the brown rot fungus Fibroporia radiculosa.</title>
        <authorList>
            <person name="Tang J.D."/>
            <person name="Perkins A.D."/>
            <person name="Sonstegard T.S."/>
            <person name="Schroeder S.G."/>
            <person name="Burgess S.C."/>
            <person name="Diehl S.V."/>
        </authorList>
    </citation>
    <scope>NUCLEOTIDE SEQUENCE [LARGE SCALE GENOMIC DNA]</scope>
    <source>
        <strain evidence="2 3">TFFH 294</strain>
    </source>
</reference>
<organism evidence="2 3">
    <name type="scientific">Fibroporia radiculosa</name>
    <dbReference type="NCBI Taxonomy" id="599839"/>
    <lineage>
        <taxon>Eukaryota</taxon>
        <taxon>Fungi</taxon>
        <taxon>Dikarya</taxon>
        <taxon>Basidiomycota</taxon>
        <taxon>Agaricomycotina</taxon>
        <taxon>Agaricomycetes</taxon>
        <taxon>Polyporales</taxon>
        <taxon>Fibroporiaceae</taxon>
        <taxon>Fibroporia</taxon>
    </lineage>
</organism>
<feature type="domain" description="Fungal-type protein kinase" evidence="1">
    <location>
        <begin position="81"/>
        <end position="201"/>
    </location>
</feature>
<name>J4H2T0_9APHY</name>
<evidence type="ECO:0000313" key="2">
    <source>
        <dbReference type="EMBL" id="CCM02059.1"/>
    </source>
</evidence>
<dbReference type="InParanoid" id="J4H2T0"/>
<dbReference type="Pfam" id="PF17667">
    <property type="entry name" value="Pkinase_fungal"/>
    <property type="match status" value="1"/>
</dbReference>
<dbReference type="InterPro" id="IPR040976">
    <property type="entry name" value="Pkinase_fungal"/>
</dbReference>
<dbReference type="OrthoDB" id="5584477at2759"/>
<proteinExistence type="predicted"/>
<evidence type="ECO:0000259" key="1">
    <source>
        <dbReference type="Pfam" id="PF17667"/>
    </source>
</evidence>
<gene>
    <name evidence="2" type="ORF">FIBRA_04135</name>
</gene>
<accession>J4H2T0</accession>
<dbReference type="RefSeq" id="XP_012181342.1">
    <property type="nucleotide sequence ID" value="XM_012325952.1"/>
</dbReference>
<protein>
    <recommendedName>
        <fullName evidence="1">Fungal-type protein kinase domain-containing protein</fullName>
    </recommendedName>
</protein>